<reference evidence="2 3" key="1">
    <citation type="submission" date="2016-10" db="EMBL/GenBank/DDBJ databases">
        <authorList>
            <person name="de Groot N.N."/>
        </authorList>
    </citation>
    <scope>NUCLEOTIDE SEQUENCE [LARGE SCALE GENOMIC DNA]</scope>
    <source>
        <strain evidence="2 3">DSM 43357</strain>
    </source>
</reference>
<proteinExistence type="predicted"/>
<evidence type="ECO:0000259" key="1">
    <source>
        <dbReference type="Pfam" id="PF00561"/>
    </source>
</evidence>
<dbReference type="Pfam" id="PF00561">
    <property type="entry name" value="Abhydrolase_1"/>
    <property type="match status" value="1"/>
</dbReference>
<dbReference type="PANTHER" id="PTHR43433:SF5">
    <property type="entry name" value="AB HYDROLASE-1 DOMAIN-CONTAINING PROTEIN"/>
    <property type="match status" value="1"/>
</dbReference>
<evidence type="ECO:0000313" key="2">
    <source>
        <dbReference type="EMBL" id="SEN60590.1"/>
    </source>
</evidence>
<sequence>MPTSTVPGATLYYEAQGSGPVLLMIPGGPADAGVFAGLAARLADRYTVVAYDPRGNSRSAVADPSLDQDMDVHADDAARLLAELGDEPAYVLGSSGGAQIGLNLAARHPERVRVLVAHEPPCVRLLPDGEEVRAGMREVYETYRADGVQAGMARFEALAGMRRRTPDNLGGPSPAGAGAAPGAGPGAALAAMVARIGGNLDYFLARGLRPISDFVPDVAALRDGAPRIVVGVGAESEGQLAHRCGLALAERLGTAPVVFPGDHGGYGPKAAEFAVTLDRTLTG</sequence>
<dbReference type="OrthoDB" id="3210164at2"/>
<dbReference type="InterPro" id="IPR000073">
    <property type="entry name" value="AB_hydrolase_1"/>
</dbReference>
<dbReference type="STRING" id="46177.SAMN05660976_07920"/>
<dbReference type="GO" id="GO:0046503">
    <property type="term" value="P:glycerolipid catabolic process"/>
    <property type="evidence" value="ECO:0007669"/>
    <property type="project" value="TreeGrafter"/>
</dbReference>
<dbReference type="Gene3D" id="3.40.50.1820">
    <property type="entry name" value="alpha/beta hydrolase"/>
    <property type="match status" value="1"/>
</dbReference>
<dbReference type="InterPro" id="IPR029058">
    <property type="entry name" value="AB_hydrolase_fold"/>
</dbReference>
<keyword evidence="3" id="KW-1185">Reference proteome</keyword>
<dbReference type="InterPro" id="IPR050471">
    <property type="entry name" value="AB_hydrolase"/>
</dbReference>
<organism evidence="2 3">
    <name type="scientific">Nonomuraea pusilla</name>
    <dbReference type="NCBI Taxonomy" id="46177"/>
    <lineage>
        <taxon>Bacteria</taxon>
        <taxon>Bacillati</taxon>
        <taxon>Actinomycetota</taxon>
        <taxon>Actinomycetes</taxon>
        <taxon>Streptosporangiales</taxon>
        <taxon>Streptosporangiaceae</taxon>
        <taxon>Nonomuraea</taxon>
    </lineage>
</organism>
<accession>A0A1H8HW14</accession>
<dbReference type="PANTHER" id="PTHR43433">
    <property type="entry name" value="HYDROLASE, ALPHA/BETA FOLD FAMILY PROTEIN"/>
    <property type="match status" value="1"/>
</dbReference>
<evidence type="ECO:0000313" key="3">
    <source>
        <dbReference type="Proteomes" id="UP000198953"/>
    </source>
</evidence>
<dbReference type="Proteomes" id="UP000198953">
    <property type="component" value="Unassembled WGS sequence"/>
</dbReference>
<gene>
    <name evidence="2" type="ORF">SAMN05660976_07920</name>
</gene>
<dbReference type="AlphaFoldDB" id="A0A1H8HW14"/>
<protein>
    <submittedName>
        <fullName evidence="2">Alpha/beta hydrolase fold</fullName>
    </submittedName>
</protein>
<dbReference type="RefSeq" id="WP_091105524.1">
    <property type="nucleotide sequence ID" value="NZ_FOBF01000030.1"/>
</dbReference>
<feature type="domain" description="AB hydrolase-1" evidence="1">
    <location>
        <begin position="20"/>
        <end position="158"/>
    </location>
</feature>
<dbReference type="EMBL" id="FOBF01000030">
    <property type="protein sequence ID" value="SEN60590.1"/>
    <property type="molecule type" value="Genomic_DNA"/>
</dbReference>
<dbReference type="GO" id="GO:0004806">
    <property type="term" value="F:triacylglycerol lipase activity"/>
    <property type="evidence" value="ECO:0007669"/>
    <property type="project" value="TreeGrafter"/>
</dbReference>
<name>A0A1H8HW14_9ACTN</name>
<dbReference type="SUPFAM" id="SSF53474">
    <property type="entry name" value="alpha/beta-Hydrolases"/>
    <property type="match status" value="1"/>
</dbReference>
<keyword evidence="2" id="KW-0378">Hydrolase</keyword>